<dbReference type="Proteomes" id="UP000298030">
    <property type="component" value="Unassembled WGS sequence"/>
</dbReference>
<dbReference type="AlphaFoldDB" id="A0A4Y7SRH7"/>
<keyword evidence="2" id="KW-1185">Reference proteome</keyword>
<comment type="caution">
    <text evidence="1">The sequence shown here is derived from an EMBL/GenBank/DDBJ whole genome shotgun (WGS) entry which is preliminary data.</text>
</comment>
<sequence length="143" mass="16032">MHTSKRVQIVKLLNAAEKGSVPHIRSLSSKWPQDIADSERALAILLFHFKEREVTVAYIKYGRLPPQDAMRASAFAWACMTAMDGAFKFITEANEEHQERMLKVLLPHLENVLAWLEIFSRNASILSTQPPDATLPASIGSSE</sequence>
<evidence type="ECO:0000313" key="2">
    <source>
        <dbReference type="Proteomes" id="UP000298030"/>
    </source>
</evidence>
<organism evidence="1 2">
    <name type="scientific">Coprinellus micaceus</name>
    <name type="common">Glistening ink-cap mushroom</name>
    <name type="synonym">Coprinus micaceus</name>
    <dbReference type="NCBI Taxonomy" id="71717"/>
    <lineage>
        <taxon>Eukaryota</taxon>
        <taxon>Fungi</taxon>
        <taxon>Dikarya</taxon>
        <taxon>Basidiomycota</taxon>
        <taxon>Agaricomycotina</taxon>
        <taxon>Agaricomycetes</taxon>
        <taxon>Agaricomycetidae</taxon>
        <taxon>Agaricales</taxon>
        <taxon>Agaricineae</taxon>
        <taxon>Psathyrellaceae</taxon>
        <taxon>Coprinellus</taxon>
    </lineage>
</organism>
<reference evidence="1 2" key="1">
    <citation type="journal article" date="2019" name="Nat. Ecol. Evol.">
        <title>Megaphylogeny resolves global patterns of mushroom evolution.</title>
        <authorList>
            <person name="Varga T."/>
            <person name="Krizsan K."/>
            <person name="Foldi C."/>
            <person name="Dima B."/>
            <person name="Sanchez-Garcia M."/>
            <person name="Sanchez-Ramirez S."/>
            <person name="Szollosi G.J."/>
            <person name="Szarkandi J.G."/>
            <person name="Papp V."/>
            <person name="Albert L."/>
            <person name="Andreopoulos W."/>
            <person name="Angelini C."/>
            <person name="Antonin V."/>
            <person name="Barry K.W."/>
            <person name="Bougher N.L."/>
            <person name="Buchanan P."/>
            <person name="Buyck B."/>
            <person name="Bense V."/>
            <person name="Catcheside P."/>
            <person name="Chovatia M."/>
            <person name="Cooper J."/>
            <person name="Damon W."/>
            <person name="Desjardin D."/>
            <person name="Finy P."/>
            <person name="Geml J."/>
            <person name="Haridas S."/>
            <person name="Hughes K."/>
            <person name="Justo A."/>
            <person name="Karasinski D."/>
            <person name="Kautmanova I."/>
            <person name="Kiss B."/>
            <person name="Kocsube S."/>
            <person name="Kotiranta H."/>
            <person name="LaButti K.M."/>
            <person name="Lechner B.E."/>
            <person name="Liimatainen K."/>
            <person name="Lipzen A."/>
            <person name="Lukacs Z."/>
            <person name="Mihaltcheva S."/>
            <person name="Morgado L.N."/>
            <person name="Niskanen T."/>
            <person name="Noordeloos M.E."/>
            <person name="Ohm R.A."/>
            <person name="Ortiz-Santana B."/>
            <person name="Ovrebo C."/>
            <person name="Racz N."/>
            <person name="Riley R."/>
            <person name="Savchenko A."/>
            <person name="Shiryaev A."/>
            <person name="Soop K."/>
            <person name="Spirin V."/>
            <person name="Szebenyi C."/>
            <person name="Tomsovsky M."/>
            <person name="Tulloss R.E."/>
            <person name="Uehling J."/>
            <person name="Grigoriev I.V."/>
            <person name="Vagvolgyi C."/>
            <person name="Papp T."/>
            <person name="Martin F.M."/>
            <person name="Miettinen O."/>
            <person name="Hibbett D.S."/>
            <person name="Nagy L.G."/>
        </authorList>
    </citation>
    <scope>NUCLEOTIDE SEQUENCE [LARGE SCALE GENOMIC DNA]</scope>
    <source>
        <strain evidence="1 2">FP101781</strain>
    </source>
</reference>
<gene>
    <name evidence="1" type="ORF">FA13DRAFT_1797200</name>
</gene>
<name>A0A4Y7SRH7_COPMI</name>
<accession>A0A4Y7SRH7</accession>
<dbReference type="EMBL" id="QPFP01000066">
    <property type="protein sequence ID" value="TEB24473.1"/>
    <property type="molecule type" value="Genomic_DNA"/>
</dbReference>
<proteinExistence type="predicted"/>
<protein>
    <submittedName>
        <fullName evidence="1">Uncharacterized protein</fullName>
    </submittedName>
</protein>
<evidence type="ECO:0000313" key="1">
    <source>
        <dbReference type="EMBL" id="TEB24473.1"/>
    </source>
</evidence>